<feature type="transmembrane region" description="Helical" evidence="6">
    <location>
        <begin position="165"/>
        <end position="190"/>
    </location>
</feature>
<dbReference type="Proteomes" id="UP000193144">
    <property type="component" value="Unassembled WGS sequence"/>
</dbReference>
<accession>A0A1Y1ZMV9</accession>
<gene>
    <name evidence="8" type="ORF">BCR34DRAFT_447226</name>
</gene>
<feature type="transmembrane region" description="Helical" evidence="6">
    <location>
        <begin position="202"/>
        <end position="221"/>
    </location>
</feature>
<keyword evidence="4 6" id="KW-0472">Membrane</keyword>
<evidence type="ECO:0000313" key="8">
    <source>
        <dbReference type="EMBL" id="ORY11593.1"/>
    </source>
</evidence>
<dbReference type="InterPro" id="IPR052337">
    <property type="entry name" value="SAT4-like"/>
</dbReference>
<dbReference type="GO" id="GO:0016020">
    <property type="term" value="C:membrane"/>
    <property type="evidence" value="ECO:0007669"/>
    <property type="project" value="UniProtKB-SubCell"/>
</dbReference>
<name>A0A1Y1ZMV9_9PLEO</name>
<dbReference type="PANTHER" id="PTHR33048">
    <property type="entry name" value="PTH11-LIKE INTEGRAL MEMBRANE PROTEIN (AFU_ORTHOLOGUE AFUA_5G11245)"/>
    <property type="match status" value="1"/>
</dbReference>
<comment type="caution">
    <text evidence="8">The sequence shown here is derived from an EMBL/GenBank/DDBJ whole genome shotgun (WGS) entry which is preliminary data.</text>
</comment>
<feature type="non-terminal residue" evidence="8">
    <location>
        <position position="272"/>
    </location>
</feature>
<evidence type="ECO:0000256" key="1">
    <source>
        <dbReference type="ARBA" id="ARBA00004141"/>
    </source>
</evidence>
<feature type="transmembrane region" description="Helical" evidence="6">
    <location>
        <begin position="44"/>
        <end position="62"/>
    </location>
</feature>
<proteinExistence type="inferred from homology"/>
<comment type="subcellular location">
    <subcellularLocation>
        <location evidence="1">Membrane</location>
        <topology evidence="1">Multi-pass membrane protein</topology>
    </subcellularLocation>
</comment>
<feature type="transmembrane region" description="Helical" evidence="6">
    <location>
        <begin position="123"/>
        <end position="145"/>
    </location>
</feature>
<keyword evidence="2 6" id="KW-0812">Transmembrane</keyword>
<evidence type="ECO:0000313" key="9">
    <source>
        <dbReference type="Proteomes" id="UP000193144"/>
    </source>
</evidence>
<reference evidence="8 9" key="1">
    <citation type="submission" date="2016-07" db="EMBL/GenBank/DDBJ databases">
        <title>Pervasive Adenine N6-methylation of Active Genes in Fungi.</title>
        <authorList>
            <consortium name="DOE Joint Genome Institute"/>
            <person name="Mondo S.J."/>
            <person name="Dannebaum R.O."/>
            <person name="Kuo R.C."/>
            <person name="Labutti K."/>
            <person name="Haridas S."/>
            <person name="Kuo A."/>
            <person name="Salamov A."/>
            <person name="Ahrendt S.R."/>
            <person name="Lipzen A."/>
            <person name="Sullivan W."/>
            <person name="Andreopoulos W.B."/>
            <person name="Clum A."/>
            <person name="Lindquist E."/>
            <person name="Daum C."/>
            <person name="Ramamoorthy G.K."/>
            <person name="Gryganskyi A."/>
            <person name="Culley D."/>
            <person name="Magnuson J.K."/>
            <person name="James T.Y."/>
            <person name="O'Malley M.A."/>
            <person name="Stajich J.E."/>
            <person name="Spatafora J.W."/>
            <person name="Visel A."/>
            <person name="Grigoriev I.V."/>
        </authorList>
    </citation>
    <scope>NUCLEOTIDE SEQUENCE [LARGE SCALE GENOMIC DNA]</scope>
    <source>
        <strain evidence="8 9">CBS 115471</strain>
    </source>
</reference>
<dbReference type="STRING" id="1231657.A0A1Y1ZMV9"/>
<feature type="transmembrane region" description="Helical" evidence="6">
    <location>
        <begin position="12"/>
        <end position="32"/>
    </location>
</feature>
<comment type="similarity">
    <text evidence="5">Belongs to the SAT4 family.</text>
</comment>
<keyword evidence="3 6" id="KW-1133">Transmembrane helix</keyword>
<dbReference type="Pfam" id="PF20684">
    <property type="entry name" value="Fung_rhodopsin"/>
    <property type="match status" value="1"/>
</dbReference>
<feature type="non-terminal residue" evidence="8">
    <location>
        <position position="1"/>
    </location>
</feature>
<feature type="transmembrane region" description="Helical" evidence="6">
    <location>
        <begin position="87"/>
        <end position="111"/>
    </location>
</feature>
<dbReference type="AlphaFoldDB" id="A0A1Y1ZMV9"/>
<dbReference type="PANTHER" id="PTHR33048:SF47">
    <property type="entry name" value="INTEGRAL MEMBRANE PROTEIN-RELATED"/>
    <property type="match status" value="1"/>
</dbReference>
<evidence type="ECO:0000256" key="3">
    <source>
        <dbReference type="ARBA" id="ARBA00022989"/>
    </source>
</evidence>
<evidence type="ECO:0000256" key="5">
    <source>
        <dbReference type="ARBA" id="ARBA00038359"/>
    </source>
</evidence>
<evidence type="ECO:0000256" key="2">
    <source>
        <dbReference type="ARBA" id="ARBA00022692"/>
    </source>
</evidence>
<organism evidence="8 9">
    <name type="scientific">Clohesyomyces aquaticus</name>
    <dbReference type="NCBI Taxonomy" id="1231657"/>
    <lineage>
        <taxon>Eukaryota</taxon>
        <taxon>Fungi</taxon>
        <taxon>Dikarya</taxon>
        <taxon>Ascomycota</taxon>
        <taxon>Pezizomycotina</taxon>
        <taxon>Dothideomycetes</taxon>
        <taxon>Pleosporomycetidae</taxon>
        <taxon>Pleosporales</taxon>
        <taxon>Lindgomycetaceae</taxon>
        <taxon>Clohesyomyces</taxon>
    </lineage>
</organism>
<dbReference type="EMBL" id="MCFA01000059">
    <property type="protein sequence ID" value="ORY11593.1"/>
    <property type="molecule type" value="Genomic_DNA"/>
</dbReference>
<evidence type="ECO:0000256" key="4">
    <source>
        <dbReference type="ARBA" id="ARBA00023136"/>
    </source>
</evidence>
<sequence length="272" mass="29959">ALMASPSGNRVIAVTEAFTVVAGAVVFLRLFTRLFVLRNAAFEDACITFAMAFSVGLTITIAEQVRNGMGMHISSLRPSMVVDSQKAFWASIWIYNLSLTFTKLSILVQFLRIFPTHRFRLTCFSLAAFVAAYGTWTFFGSVFMCTPIEFFWNKSIKGGSCLNQFVVWFLNAGVNIAQDIAIIILPIPVLRSLNIPKAQKRALIGIFALGAFVTLISIIRLQTLVRISNSKDPTFDNPPAATFSAVETNVGIVTACLPSLRPLLAHMLPSYF</sequence>
<feature type="domain" description="Rhodopsin" evidence="7">
    <location>
        <begin position="28"/>
        <end position="265"/>
    </location>
</feature>
<evidence type="ECO:0000256" key="6">
    <source>
        <dbReference type="SAM" id="Phobius"/>
    </source>
</evidence>
<dbReference type="OrthoDB" id="444631at2759"/>
<keyword evidence="9" id="KW-1185">Reference proteome</keyword>
<dbReference type="InterPro" id="IPR049326">
    <property type="entry name" value="Rhodopsin_dom_fungi"/>
</dbReference>
<evidence type="ECO:0000259" key="7">
    <source>
        <dbReference type="Pfam" id="PF20684"/>
    </source>
</evidence>
<protein>
    <recommendedName>
        <fullName evidence="7">Rhodopsin domain-containing protein</fullName>
    </recommendedName>
</protein>